<dbReference type="HOGENOM" id="CLU_069063_0_0_11"/>
<dbReference type="GO" id="GO:0008705">
    <property type="term" value="F:methionine synthase activity"/>
    <property type="evidence" value="ECO:0007669"/>
    <property type="project" value="TreeGrafter"/>
</dbReference>
<gene>
    <name evidence="5" type="ORF">SacxiDRAFT_2586</name>
</gene>
<organism evidence="5 6">
    <name type="scientific">Saccharomonospora xinjiangensis XJ-54</name>
    <dbReference type="NCBI Taxonomy" id="882086"/>
    <lineage>
        <taxon>Bacteria</taxon>
        <taxon>Bacillati</taxon>
        <taxon>Actinomycetota</taxon>
        <taxon>Actinomycetes</taxon>
        <taxon>Pseudonocardiales</taxon>
        <taxon>Pseudonocardiaceae</taxon>
        <taxon>Saccharomonospora</taxon>
    </lineage>
</organism>
<evidence type="ECO:0000313" key="6">
    <source>
        <dbReference type="Proteomes" id="UP000004691"/>
    </source>
</evidence>
<evidence type="ECO:0000259" key="4">
    <source>
        <dbReference type="PROSITE" id="PS51332"/>
    </source>
</evidence>
<feature type="region of interest" description="Disordered" evidence="3">
    <location>
        <begin position="337"/>
        <end position="361"/>
    </location>
</feature>
<dbReference type="Gene3D" id="3.40.50.280">
    <property type="entry name" value="Cobalamin-binding domain"/>
    <property type="match status" value="1"/>
</dbReference>
<dbReference type="InterPro" id="IPR050554">
    <property type="entry name" value="Met_Synthase/Corrinoid"/>
</dbReference>
<keyword evidence="2" id="KW-0170">Cobalt</keyword>
<dbReference type="eggNOG" id="COG5012">
    <property type="taxonomic scope" value="Bacteria"/>
</dbReference>
<dbReference type="RefSeq" id="WP_006238953.1">
    <property type="nucleotide sequence ID" value="NZ_JH636049.1"/>
</dbReference>
<reference evidence="5 6" key="1">
    <citation type="submission" date="2012-01" db="EMBL/GenBank/DDBJ databases">
        <title>Improved High-Quality Draft sequence of Saccharomonospora xinjiangensis XJ-54.</title>
        <authorList>
            <consortium name="US DOE Joint Genome Institute"/>
            <person name="Lucas S."/>
            <person name="Han J."/>
            <person name="Lapidus A."/>
            <person name="Cheng J.-F."/>
            <person name="Goodwin L."/>
            <person name="Pitluck S."/>
            <person name="Peters L."/>
            <person name="Mikhailova N."/>
            <person name="Teshima H."/>
            <person name="Detter J.C."/>
            <person name="Han C."/>
            <person name="Tapia R."/>
            <person name="Land M."/>
            <person name="Hauser L."/>
            <person name="Kyrpides N."/>
            <person name="Ivanova N."/>
            <person name="Pagani I."/>
            <person name="Brambilla E.-M."/>
            <person name="Klenk H.-P."/>
            <person name="Woyke T."/>
        </authorList>
    </citation>
    <scope>NUCLEOTIDE SEQUENCE [LARGE SCALE GENOMIC DNA]</scope>
    <source>
        <strain evidence="5 6">XJ-54</strain>
    </source>
</reference>
<evidence type="ECO:0000256" key="1">
    <source>
        <dbReference type="ARBA" id="ARBA00022723"/>
    </source>
</evidence>
<evidence type="ECO:0000313" key="5">
    <source>
        <dbReference type="EMBL" id="EID54806.1"/>
    </source>
</evidence>
<dbReference type="Proteomes" id="UP000004691">
    <property type="component" value="Unassembled WGS sequence"/>
</dbReference>
<dbReference type="AlphaFoldDB" id="I0V3V3"/>
<dbReference type="GO" id="GO:0005829">
    <property type="term" value="C:cytosol"/>
    <property type="evidence" value="ECO:0007669"/>
    <property type="project" value="TreeGrafter"/>
</dbReference>
<evidence type="ECO:0000256" key="2">
    <source>
        <dbReference type="ARBA" id="ARBA00023285"/>
    </source>
</evidence>
<protein>
    <submittedName>
        <fullName evidence="5">Putative cobalamin binding protein</fullName>
    </submittedName>
</protein>
<dbReference type="STRING" id="882086.SacxiDRAFT_2586"/>
<keyword evidence="1" id="KW-0479">Metal-binding</keyword>
<dbReference type="EMBL" id="JH636049">
    <property type="protein sequence ID" value="EID54806.1"/>
    <property type="molecule type" value="Genomic_DNA"/>
</dbReference>
<dbReference type="InterPro" id="IPR036594">
    <property type="entry name" value="Meth_synthase_dom"/>
</dbReference>
<dbReference type="PANTHER" id="PTHR45833">
    <property type="entry name" value="METHIONINE SYNTHASE"/>
    <property type="match status" value="1"/>
</dbReference>
<name>I0V3V3_9PSEU</name>
<keyword evidence="6" id="KW-1185">Reference proteome</keyword>
<dbReference type="InterPro" id="IPR006158">
    <property type="entry name" value="Cobalamin-bd"/>
</dbReference>
<dbReference type="PANTHER" id="PTHR45833:SF1">
    <property type="entry name" value="METHIONINE SYNTHASE"/>
    <property type="match status" value="1"/>
</dbReference>
<dbReference type="OrthoDB" id="3782345at2"/>
<dbReference type="GO" id="GO:0050667">
    <property type="term" value="P:homocysteine metabolic process"/>
    <property type="evidence" value="ECO:0007669"/>
    <property type="project" value="TreeGrafter"/>
</dbReference>
<sequence>MSSAPISHDTGFEELFFRFERALAEGNASAAVALVDEALDGDMEPVSLLGDVITPAQRRIGERWQRGEWSVAQEHIATGISLAAAEAVARRVRSLPITKGRIIVGCAEREWHALAAMVVATCLRARGWQVTFLGAATPAERLYSYLHQVEPDVVAVSCSVAGGLPSTRRGIESATTAGIPVLVGGAAFGKDARRARALGATAWAPTLREGLDLADQLPATVDPVSPLPQDVVFEQRTLDAEHHHFARRISDRWEPARVVDRGDIVTDTDLTLVIRDCVEQPLRTLEGALLTGDGRLVRDAATWVGNVLTSRAVPVSAVDALRAEVLDVVRSLPRTRAMTEQNWPPTAETGEPNENAENVEG</sequence>
<dbReference type="Pfam" id="PF02607">
    <property type="entry name" value="B12-binding_2"/>
    <property type="match status" value="1"/>
</dbReference>
<dbReference type="SUPFAM" id="SSF52242">
    <property type="entry name" value="Cobalamin (vitamin B12)-binding domain"/>
    <property type="match status" value="1"/>
</dbReference>
<dbReference type="Gene3D" id="1.10.1240.10">
    <property type="entry name" value="Methionine synthase domain"/>
    <property type="match status" value="1"/>
</dbReference>
<feature type="domain" description="B12-binding" evidence="4">
    <location>
        <begin position="99"/>
        <end position="228"/>
    </location>
</feature>
<proteinExistence type="predicted"/>
<dbReference type="GO" id="GO:0046653">
    <property type="term" value="P:tetrahydrofolate metabolic process"/>
    <property type="evidence" value="ECO:0007669"/>
    <property type="project" value="TreeGrafter"/>
</dbReference>
<dbReference type="InterPro" id="IPR036724">
    <property type="entry name" value="Cobalamin-bd_sf"/>
</dbReference>
<evidence type="ECO:0000256" key="3">
    <source>
        <dbReference type="SAM" id="MobiDB-lite"/>
    </source>
</evidence>
<accession>I0V3V3</accession>
<dbReference type="PROSITE" id="PS51332">
    <property type="entry name" value="B12_BINDING"/>
    <property type="match status" value="1"/>
</dbReference>
<dbReference type="GO" id="GO:0046872">
    <property type="term" value="F:metal ion binding"/>
    <property type="evidence" value="ECO:0007669"/>
    <property type="project" value="UniProtKB-KW"/>
</dbReference>
<dbReference type="SUPFAM" id="SSF47644">
    <property type="entry name" value="Methionine synthase domain"/>
    <property type="match status" value="1"/>
</dbReference>
<dbReference type="Pfam" id="PF02310">
    <property type="entry name" value="B12-binding"/>
    <property type="match status" value="1"/>
</dbReference>
<dbReference type="InterPro" id="IPR003759">
    <property type="entry name" value="Cbl-bd_cap"/>
</dbReference>
<dbReference type="GO" id="GO:0031419">
    <property type="term" value="F:cobalamin binding"/>
    <property type="evidence" value="ECO:0007669"/>
    <property type="project" value="InterPro"/>
</dbReference>